<feature type="binding site" evidence="7">
    <location>
        <position position="386"/>
    </location>
    <ligand>
        <name>Fe cation</name>
        <dbReference type="ChEBI" id="CHEBI:24875"/>
    </ligand>
</feature>
<evidence type="ECO:0000256" key="8">
    <source>
        <dbReference type="PIRSR" id="PIRSR601273-2"/>
    </source>
</evidence>
<evidence type="ECO:0000256" key="7">
    <source>
        <dbReference type="PIRSR" id="PIRSR000336-1"/>
    </source>
</evidence>
<name>A0AA88HSF0_ARTSF</name>
<evidence type="ECO:0000256" key="5">
    <source>
        <dbReference type="ARBA" id="ARBA00023004"/>
    </source>
</evidence>
<dbReference type="GO" id="GO:0006585">
    <property type="term" value="P:dopamine biosynthetic process from tyrosine"/>
    <property type="evidence" value="ECO:0007669"/>
    <property type="project" value="TreeGrafter"/>
</dbReference>
<keyword evidence="3 7" id="KW-0479">Metal-binding</keyword>
<feature type="binding site" evidence="7">
    <location>
        <position position="346"/>
    </location>
    <ligand>
        <name>Fe cation</name>
        <dbReference type="ChEBI" id="CHEBI:24875"/>
    </ligand>
</feature>
<keyword evidence="6" id="KW-0503">Monooxygenase</keyword>
<dbReference type="PROSITE" id="PS51410">
    <property type="entry name" value="BH4_AAA_HYDROXYL_2"/>
    <property type="match status" value="1"/>
</dbReference>
<dbReference type="FunFam" id="1.10.800.10:FF:000004">
    <property type="entry name" value="Tyrosine 3-monooxygenase"/>
    <property type="match status" value="1"/>
</dbReference>
<dbReference type="InterPro" id="IPR036951">
    <property type="entry name" value="ArAA_hydroxylase_sf"/>
</dbReference>
<evidence type="ECO:0000256" key="2">
    <source>
        <dbReference type="ARBA" id="ARBA00009712"/>
    </source>
</evidence>
<evidence type="ECO:0000256" key="1">
    <source>
        <dbReference type="ARBA" id="ARBA00001954"/>
    </source>
</evidence>
<evidence type="ECO:0000256" key="4">
    <source>
        <dbReference type="ARBA" id="ARBA00023002"/>
    </source>
</evidence>
<accession>A0AA88HSF0</accession>
<proteinExistence type="inferred from homology"/>
<evidence type="ECO:0000256" key="6">
    <source>
        <dbReference type="ARBA" id="ARBA00023033"/>
    </source>
</evidence>
<dbReference type="GO" id="GO:0048066">
    <property type="term" value="P:developmental pigmentation"/>
    <property type="evidence" value="ECO:0007669"/>
    <property type="project" value="UniProtKB-ARBA"/>
</dbReference>
<protein>
    <recommendedName>
        <fullName evidence="9">Biopterin-dependent aromatic amino acid hydroxylase family profile domain-containing protein</fullName>
    </recommendedName>
</protein>
<dbReference type="SUPFAM" id="SSF56534">
    <property type="entry name" value="Aromatic aminoacid monoxygenases, catalytic and oligomerization domains"/>
    <property type="match status" value="1"/>
</dbReference>
<sequence length="511" mass="58952">MLDKGSNGSIADDRIKAAIVKSYSVENGYPARRRSLVDDARFESKINTECRKSIIEEVKALFSPSEETIMEDDLFLDNEITTLISQPIQRLCMIFKSKENLGSLHKILKTIESCKGTILHVESRKSQWNDADSSDILFKMDIPREGLFSLLSTFKQDNNIFDVQVIRDPTNVKDCWYPKHISDLDRCNHLISKYEPDLDQDHPGFSDKQYRKRRQMVANIAFSYTYGDPIPRIEYTEDEKRTWKAVFDKVEDLLESHCCKQFRDILEILKKEVGFCSEKIPQLEDLSNFLKRRTGFSLRPAAGLLSARDFLASLAFRVFQCTQYIRHHNAPHHSPEPDAVHELLGHVPMLADPQFAQFSQELGIASIGASDADIEKIATLYWFTVEFGLCKENGKLKAYGAGLLSSYGELLHALSDKPEHKPFEPSACAVQAYQDQDFQDIYFVAETLEDCQFKFRRWVEENIRRPYDLWYNPFTQTLEVLDSTEKVHQVTKQINWDLNSIQFALKRLGTL</sequence>
<dbReference type="GO" id="GO:0004511">
    <property type="term" value="F:tyrosine 3-monooxygenase activity"/>
    <property type="evidence" value="ECO:0007669"/>
    <property type="project" value="TreeGrafter"/>
</dbReference>
<dbReference type="GO" id="GO:0030424">
    <property type="term" value="C:axon"/>
    <property type="evidence" value="ECO:0007669"/>
    <property type="project" value="TreeGrafter"/>
</dbReference>
<dbReference type="EMBL" id="JAVRJZ010000015">
    <property type="protein sequence ID" value="KAK2713106.1"/>
    <property type="molecule type" value="Genomic_DNA"/>
</dbReference>
<dbReference type="PANTHER" id="PTHR11473:SF15">
    <property type="entry name" value="TYROSINE 3-MONOOXYGENASE"/>
    <property type="match status" value="1"/>
</dbReference>
<dbReference type="Proteomes" id="UP001187531">
    <property type="component" value="Unassembled WGS sequence"/>
</dbReference>
<evidence type="ECO:0000259" key="9">
    <source>
        <dbReference type="PROSITE" id="PS51410"/>
    </source>
</evidence>
<dbReference type="GO" id="GO:0043204">
    <property type="term" value="C:perikaryon"/>
    <property type="evidence" value="ECO:0007669"/>
    <property type="project" value="TreeGrafter"/>
</dbReference>
<dbReference type="PRINTS" id="PR00372">
    <property type="entry name" value="FYWHYDRXLASE"/>
</dbReference>
<dbReference type="Pfam" id="PF00351">
    <property type="entry name" value="Biopterin_H"/>
    <property type="match status" value="1"/>
</dbReference>
<evidence type="ECO:0000256" key="3">
    <source>
        <dbReference type="ARBA" id="ARBA00022723"/>
    </source>
</evidence>
<comment type="similarity">
    <text evidence="2">Belongs to the biopterin-dependent aromatic amino acid hydroxylase family.</text>
</comment>
<dbReference type="PIRSF" id="PIRSF000336">
    <property type="entry name" value="TH"/>
    <property type="match status" value="1"/>
</dbReference>
<feature type="domain" description="Biopterin-dependent aromatic amino acid hydroxylase family profile" evidence="9">
    <location>
        <begin position="162"/>
        <end position="509"/>
    </location>
</feature>
<dbReference type="GO" id="GO:0005506">
    <property type="term" value="F:iron ion binding"/>
    <property type="evidence" value="ECO:0007669"/>
    <property type="project" value="InterPro"/>
</dbReference>
<dbReference type="InterPro" id="IPR018301">
    <property type="entry name" value="ArAA_hydroxylase_Fe/CU_BS"/>
</dbReference>
<feature type="binding site" evidence="7">
    <location>
        <position position="341"/>
    </location>
    <ligand>
        <name>Fe cation</name>
        <dbReference type="ChEBI" id="CHEBI:24875"/>
    </ligand>
</feature>
<dbReference type="Gene3D" id="1.10.800.10">
    <property type="entry name" value="Aromatic amino acid hydroxylase"/>
    <property type="match status" value="1"/>
</dbReference>
<dbReference type="PANTHER" id="PTHR11473">
    <property type="entry name" value="AROMATIC AMINO ACID HYDROXYLASE"/>
    <property type="match status" value="1"/>
</dbReference>
<comment type="cofactor">
    <cofactor evidence="1 8">
        <name>Fe(2+)</name>
        <dbReference type="ChEBI" id="CHEBI:29033"/>
    </cofactor>
</comment>
<dbReference type="InterPro" id="IPR036329">
    <property type="entry name" value="Aro-AA_hydroxylase_C_sf"/>
</dbReference>
<dbReference type="InterPro" id="IPR019774">
    <property type="entry name" value="Aromatic-AA_hydroxylase_C"/>
</dbReference>
<dbReference type="InterPro" id="IPR001273">
    <property type="entry name" value="ArAA_hydroxylase"/>
</dbReference>
<dbReference type="PROSITE" id="PS00367">
    <property type="entry name" value="BH4_AAA_HYDROXYL_1"/>
    <property type="match status" value="1"/>
</dbReference>
<evidence type="ECO:0000313" key="10">
    <source>
        <dbReference type="EMBL" id="KAK2713106.1"/>
    </source>
</evidence>
<dbReference type="AlphaFoldDB" id="A0AA88HSF0"/>
<keyword evidence="4" id="KW-0560">Oxidoreductase</keyword>
<dbReference type="GO" id="GO:0005737">
    <property type="term" value="C:cytoplasm"/>
    <property type="evidence" value="ECO:0007669"/>
    <property type="project" value="TreeGrafter"/>
</dbReference>
<reference evidence="10" key="1">
    <citation type="submission" date="2023-07" db="EMBL/GenBank/DDBJ databases">
        <title>Chromosome-level genome assembly of Artemia franciscana.</title>
        <authorList>
            <person name="Jo E."/>
        </authorList>
    </citation>
    <scope>NUCLEOTIDE SEQUENCE</scope>
    <source>
        <tissue evidence="10">Whole body</tissue>
    </source>
</reference>
<keyword evidence="5 7" id="KW-0408">Iron</keyword>
<evidence type="ECO:0000313" key="11">
    <source>
        <dbReference type="Proteomes" id="UP001187531"/>
    </source>
</evidence>
<comment type="caution">
    <text evidence="10">The sequence shown here is derived from an EMBL/GenBank/DDBJ whole genome shotgun (WGS) entry which is preliminary data.</text>
</comment>
<dbReference type="InterPro" id="IPR019773">
    <property type="entry name" value="Tyrosine_3-monooxygenase-like"/>
</dbReference>
<keyword evidence="11" id="KW-1185">Reference proteome</keyword>
<gene>
    <name evidence="10" type="ORF">QYM36_011714</name>
</gene>
<organism evidence="10 11">
    <name type="scientific">Artemia franciscana</name>
    <name type="common">Brine shrimp</name>
    <name type="synonym">Artemia sanfranciscana</name>
    <dbReference type="NCBI Taxonomy" id="6661"/>
    <lineage>
        <taxon>Eukaryota</taxon>
        <taxon>Metazoa</taxon>
        <taxon>Ecdysozoa</taxon>
        <taxon>Arthropoda</taxon>
        <taxon>Crustacea</taxon>
        <taxon>Branchiopoda</taxon>
        <taxon>Anostraca</taxon>
        <taxon>Artemiidae</taxon>
        <taxon>Artemia</taxon>
    </lineage>
</organism>